<protein>
    <recommendedName>
        <fullName evidence="2">Nascent polypeptide-associated complex subunit alpha-like UBA domain-containing protein</fullName>
    </recommendedName>
</protein>
<dbReference type="HOGENOM" id="CLU_127753_0_0_1"/>
<dbReference type="OMA" id="PQNVDAD"/>
<keyword evidence="4" id="KW-1185">Reference proteome</keyword>
<proteinExistence type="predicted"/>
<reference evidence="4" key="1">
    <citation type="journal article" date="2012" name="MBio">
        <title>Comparative genome analysis of Trichophyton rubrum and related dermatophytes reveals candidate genes involved in infection.</title>
        <authorList>
            <person name="Martinez D.A."/>
            <person name="Oliver B.G."/>
            <person name="Graeser Y."/>
            <person name="Goldberg J.M."/>
            <person name="Li W."/>
            <person name="Martinez-Rossi N.M."/>
            <person name="Monod M."/>
            <person name="Shelest E."/>
            <person name="Barton R.C."/>
            <person name="Birch E."/>
            <person name="Brakhage A.A."/>
            <person name="Chen Z."/>
            <person name="Gurr S.J."/>
            <person name="Heiman D."/>
            <person name="Heitman J."/>
            <person name="Kosti I."/>
            <person name="Rossi A."/>
            <person name="Saif S."/>
            <person name="Samalova M."/>
            <person name="Saunders C.W."/>
            <person name="Shea T."/>
            <person name="Summerbell R.C."/>
            <person name="Xu J."/>
            <person name="Young S."/>
            <person name="Zeng Q."/>
            <person name="Birren B.W."/>
            <person name="Cuomo C.A."/>
            <person name="White T.C."/>
        </authorList>
    </citation>
    <scope>NUCLEOTIDE SEQUENCE [LARGE SCALE GENOMIC DNA]</scope>
    <source>
        <strain evidence="4">ATCC MYA-4604 / CBS 118893</strain>
    </source>
</reference>
<dbReference type="Proteomes" id="UP000002669">
    <property type="component" value="Unassembled WGS sequence"/>
</dbReference>
<evidence type="ECO:0000313" key="3">
    <source>
        <dbReference type="EMBL" id="EFR05367.1"/>
    </source>
</evidence>
<dbReference type="GeneID" id="10024704"/>
<name>E4V5J2_ARTGP</name>
<accession>E4V5J2</accession>
<dbReference type="InterPro" id="IPR038922">
    <property type="entry name" value="HYPK_UBA"/>
</dbReference>
<dbReference type="VEuPathDB" id="FungiDB:MGYG_08378"/>
<dbReference type="Pfam" id="PF19026">
    <property type="entry name" value="UBA_HYPK"/>
    <property type="match status" value="1"/>
</dbReference>
<feature type="compositionally biased region" description="Low complexity" evidence="1">
    <location>
        <begin position="35"/>
        <end position="44"/>
    </location>
</feature>
<dbReference type="CDD" id="cd14361">
    <property type="entry name" value="UBA_HYPK"/>
    <property type="match status" value="1"/>
</dbReference>
<dbReference type="OrthoDB" id="285219at2759"/>
<evidence type="ECO:0000313" key="4">
    <source>
        <dbReference type="Proteomes" id="UP000002669"/>
    </source>
</evidence>
<evidence type="ECO:0000256" key="1">
    <source>
        <dbReference type="SAM" id="MobiDB-lite"/>
    </source>
</evidence>
<dbReference type="PANTHER" id="PTHR31184:SF2">
    <property type="entry name" value="HUNTINGTIN-INTERACTING PROTEIN K"/>
    <property type="match status" value="1"/>
</dbReference>
<sequence>MSAKKGSETPQDDNGLAAEAGASETLPTNAEDRAAAAALSSLNAPKTAAEGDEADEDGAKKPSSADQEALGRAMSRLEMIAGGAKKAAAAGGDKKAKTTSTATAAGEIAAAAAGGEAVKKKAVKVAADDVNLLVDQLDLSKIKATELLREHDGNAVKAIRAFITPSTAGAA</sequence>
<dbReference type="GO" id="GO:0043066">
    <property type="term" value="P:negative regulation of apoptotic process"/>
    <property type="evidence" value="ECO:0007669"/>
    <property type="project" value="TreeGrafter"/>
</dbReference>
<dbReference type="STRING" id="535722.E4V5J2"/>
<dbReference type="InParanoid" id="E4V5J2"/>
<dbReference type="GO" id="GO:0050821">
    <property type="term" value="P:protein stabilization"/>
    <property type="evidence" value="ECO:0007669"/>
    <property type="project" value="TreeGrafter"/>
</dbReference>
<dbReference type="RefSeq" id="XP_003169474.1">
    <property type="nucleotide sequence ID" value="XM_003169426.1"/>
</dbReference>
<gene>
    <name evidence="3" type="ORF">MGYG_08378</name>
</gene>
<dbReference type="eggNOG" id="ENOG502SUV6">
    <property type="taxonomic scope" value="Eukaryota"/>
</dbReference>
<evidence type="ECO:0000259" key="2">
    <source>
        <dbReference type="Pfam" id="PF19026"/>
    </source>
</evidence>
<dbReference type="EMBL" id="DS989830">
    <property type="protein sequence ID" value="EFR05367.1"/>
    <property type="molecule type" value="Genomic_DNA"/>
</dbReference>
<dbReference type="InterPro" id="IPR052617">
    <property type="entry name" value="Huntingtin-int_K"/>
</dbReference>
<feature type="domain" description="Nascent polypeptide-associated complex subunit alpha-like UBA" evidence="2">
    <location>
        <begin position="123"/>
        <end position="163"/>
    </location>
</feature>
<dbReference type="PANTHER" id="PTHR31184">
    <property type="entry name" value="HUNTINGTIN-INTERACTING PROTEIN K FAMILY MEMBER"/>
    <property type="match status" value="1"/>
</dbReference>
<feature type="region of interest" description="Disordered" evidence="1">
    <location>
        <begin position="1"/>
        <end position="76"/>
    </location>
</feature>
<dbReference type="InterPro" id="IPR044034">
    <property type="entry name" value="NAC-like_UBA"/>
</dbReference>
<organism evidence="4">
    <name type="scientific">Arthroderma gypseum (strain ATCC MYA-4604 / CBS 118893)</name>
    <name type="common">Microsporum gypseum</name>
    <dbReference type="NCBI Taxonomy" id="535722"/>
    <lineage>
        <taxon>Eukaryota</taxon>
        <taxon>Fungi</taxon>
        <taxon>Dikarya</taxon>
        <taxon>Ascomycota</taxon>
        <taxon>Pezizomycotina</taxon>
        <taxon>Eurotiomycetes</taxon>
        <taxon>Eurotiomycetidae</taxon>
        <taxon>Onygenales</taxon>
        <taxon>Arthrodermataceae</taxon>
        <taxon>Nannizzia</taxon>
    </lineage>
</organism>
<dbReference type="AlphaFoldDB" id="E4V5J2"/>